<dbReference type="InterPro" id="IPR013691">
    <property type="entry name" value="MeTrfase_14"/>
</dbReference>
<gene>
    <name evidence="2" type="ORF">HUF19_12850</name>
</gene>
<protein>
    <submittedName>
        <fullName evidence="2">Methyltransferase domain-containing protein</fullName>
    </submittedName>
</protein>
<keyword evidence="2" id="KW-0808">Transferase</keyword>
<evidence type="ECO:0000259" key="1">
    <source>
        <dbReference type="Pfam" id="PF08484"/>
    </source>
</evidence>
<dbReference type="GO" id="GO:0008168">
    <property type="term" value="F:methyltransferase activity"/>
    <property type="evidence" value="ECO:0007669"/>
    <property type="project" value="UniProtKB-KW"/>
</dbReference>
<accession>A0ABY6AD94</accession>
<proteinExistence type="predicted"/>
<dbReference type="SUPFAM" id="SSF53335">
    <property type="entry name" value="S-adenosyl-L-methionine-dependent methyltransferases"/>
    <property type="match status" value="1"/>
</dbReference>
<dbReference type="InterPro" id="IPR029063">
    <property type="entry name" value="SAM-dependent_MTases_sf"/>
</dbReference>
<feature type="domain" description="C-methyltransferase" evidence="1">
    <location>
        <begin position="261"/>
        <end position="378"/>
    </location>
</feature>
<dbReference type="Proteomes" id="UP001065322">
    <property type="component" value="Chromosome"/>
</dbReference>
<dbReference type="Gene3D" id="3.40.50.720">
    <property type="entry name" value="NAD(P)-binding Rossmann-like Domain"/>
    <property type="match status" value="1"/>
</dbReference>
<evidence type="ECO:0000313" key="3">
    <source>
        <dbReference type="Proteomes" id="UP001065322"/>
    </source>
</evidence>
<reference evidence="3" key="1">
    <citation type="submission" date="2020-06" db="EMBL/GenBank/DDBJ databases">
        <title>Thalassolituus marinus alknpb1M-1, a hydrocarbon-degrading bacterium isolated from the deep-sea overlying water using an in-situ strategy from the South China Sea basin.</title>
        <authorList>
            <person name="Dong C."/>
            <person name="Chen Y."/>
            <person name="Shao Z."/>
        </authorList>
    </citation>
    <scope>NUCLEOTIDE SEQUENCE [LARGE SCALE GENOMIC DNA]</scope>
    <source>
        <strain evidence="3">alknpb1M-1</strain>
    </source>
</reference>
<dbReference type="PANTHER" id="PTHR43861">
    <property type="entry name" value="TRANS-ACONITATE 2-METHYLTRANSFERASE-RELATED"/>
    <property type="match status" value="1"/>
</dbReference>
<dbReference type="Pfam" id="PF13489">
    <property type="entry name" value="Methyltransf_23"/>
    <property type="match status" value="1"/>
</dbReference>
<dbReference type="EMBL" id="CP054475">
    <property type="protein sequence ID" value="UXD88256.1"/>
    <property type="molecule type" value="Genomic_DNA"/>
</dbReference>
<sequence length="389" mass="44304">MTDQKTICPVCAGEQSETLLTLKKFPVYQHPVPVGATLQPPFEVDIEYGLCCDCGQAYQRHYDKSVLENLYKQHYYTPRPGHIGTKFTQDFVGFFKEFVTGQEQRFQSVLEIGCSAAEVLSEIRTLYPQMEYLGIEPNDETREQAEGQGFCVYNSFFNRSFAEALGRKVDIIYSRHVIEHVFDFDDYIAAASMLLNPDGAMFIETPGLDWAIEHESRAPFHVEHVSLFCKHSLQVLLARHGWFIQKYQVSDVGNLIAFCTRDREQALSFSVPENIGHFQQGIDAQKQRLAEQISGRKIAMWGAGAGGRALMSFLDFVPDVILDGNPNKSERIFAGYEQCRIQPAEEWIAQNKDDASQWIMVVASSFYDEIAQSLQAYGWHGDATYPYRY</sequence>
<dbReference type="GO" id="GO:0032259">
    <property type="term" value="P:methylation"/>
    <property type="evidence" value="ECO:0007669"/>
    <property type="project" value="UniProtKB-KW"/>
</dbReference>
<dbReference type="CDD" id="cd02440">
    <property type="entry name" value="AdoMet_MTases"/>
    <property type="match status" value="1"/>
</dbReference>
<evidence type="ECO:0000313" key="2">
    <source>
        <dbReference type="EMBL" id="UXD88256.1"/>
    </source>
</evidence>
<name>A0ABY6AD94_9GAMM</name>
<dbReference type="Gene3D" id="3.40.50.150">
    <property type="entry name" value="Vaccinia Virus protein VP39"/>
    <property type="match status" value="1"/>
</dbReference>
<keyword evidence="2" id="KW-0489">Methyltransferase</keyword>
<dbReference type="RefSeq" id="WP_260996996.1">
    <property type="nucleotide sequence ID" value="NZ_CP054475.1"/>
</dbReference>
<dbReference type="Pfam" id="PF08484">
    <property type="entry name" value="Methyltransf_14"/>
    <property type="match status" value="1"/>
</dbReference>
<keyword evidence="3" id="KW-1185">Reference proteome</keyword>
<organism evidence="2 3">
    <name type="scientific">Thalassolituus hydrocarboniclasticus</name>
    <dbReference type="NCBI Taxonomy" id="2742796"/>
    <lineage>
        <taxon>Bacteria</taxon>
        <taxon>Pseudomonadati</taxon>
        <taxon>Pseudomonadota</taxon>
        <taxon>Gammaproteobacteria</taxon>
        <taxon>Oceanospirillales</taxon>
        <taxon>Oceanospirillaceae</taxon>
        <taxon>Thalassolituus</taxon>
    </lineage>
</organism>
<dbReference type="PANTHER" id="PTHR43861:SF5">
    <property type="entry name" value="BLL5978 PROTEIN"/>
    <property type="match status" value="1"/>
</dbReference>